<gene>
    <name evidence="3" type="ORF">D0Z07_3299</name>
</gene>
<dbReference type="PANTHER" id="PTHR34068:SF2">
    <property type="entry name" value="UPF0145 PROTEIN SCO3412"/>
    <property type="match status" value="1"/>
</dbReference>
<keyword evidence="4" id="KW-1185">Reference proteome</keyword>
<reference evidence="3" key="1">
    <citation type="submission" date="2019-07" db="EMBL/GenBank/DDBJ databases">
        <title>Hyphodiscus hymeniophilus genome sequencing and assembly.</title>
        <authorList>
            <person name="Kramer G."/>
            <person name="Nodwell J."/>
        </authorList>
    </citation>
    <scope>NUCLEOTIDE SEQUENCE</scope>
    <source>
        <strain evidence="3">ATCC 34498</strain>
    </source>
</reference>
<dbReference type="InterPro" id="IPR035439">
    <property type="entry name" value="UPF0145_dom_sf"/>
</dbReference>
<dbReference type="InterPro" id="IPR002765">
    <property type="entry name" value="UPF0145_YbjQ-like"/>
</dbReference>
<sequence length="248" mass="27196">MKRFSLSSNSKSPETSTSASNAKAEQAVRESTVAEETPSCFVDTHGVITTTMNELPGYRIVKVLGAIYGITVRSRNWGVDIGAFLKSSVGGEIRYFTNLMYMSRNSAVVRLVGECMQRGGNAIIAMRFDQSESAASGSLISFVSGGKLVPNLESRGLVGGLFNVASQTIRGEKQGSGWDRMEARKGYQPAAEAHYHQRLNQHYKQDPNHPNPNQQYGYHDLPFQNPYNHDYMGRGCAVLDGCQYANPG</sequence>
<protein>
    <submittedName>
        <fullName evidence="3">Non sense mediated decay</fullName>
    </submittedName>
</protein>
<dbReference type="SUPFAM" id="SSF117782">
    <property type="entry name" value="YbjQ-like"/>
    <property type="match status" value="1"/>
</dbReference>
<dbReference type="PANTHER" id="PTHR34068">
    <property type="entry name" value="UPF0145 PROTEIN YBJQ"/>
    <property type="match status" value="1"/>
</dbReference>
<accession>A0A9P7AY14</accession>
<comment type="caution">
    <text evidence="3">The sequence shown here is derived from an EMBL/GenBank/DDBJ whole genome shotgun (WGS) entry which is preliminary data.</text>
</comment>
<evidence type="ECO:0000313" key="4">
    <source>
        <dbReference type="Proteomes" id="UP000785200"/>
    </source>
</evidence>
<evidence type="ECO:0000256" key="2">
    <source>
        <dbReference type="SAM" id="MobiDB-lite"/>
    </source>
</evidence>
<organism evidence="3 4">
    <name type="scientific">Hyphodiscus hymeniophilus</name>
    <dbReference type="NCBI Taxonomy" id="353542"/>
    <lineage>
        <taxon>Eukaryota</taxon>
        <taxon>Fungi</taxon>
        <taxon>Dikarya</taxon>
        <taxon>Ascomycota</taxon>
        <taxon>Pezizomycotina</taxon>
        <taxon>Leotiomycetes</taxon>
        <taxon>Helotiales</taxon>
        <taxon>Hyphodiscaceae</taxon>
        <taxon>Hyphodiscus</taxon>
    </lineage>
</organism>
<dbReference type="Proteomes" id="UP000785200">
    <property type="component" value="Unassembled WGS sequence"/>
</dbReference>
<evidence type="ECO:0000256" key="1">
    <source>
        <dbReference type="ARBA" id="ARBA00010751"/>
    </source>
</evidence>
<feature type="region of interest" description="Disordered" evidence="2">
    <location>
        <begin position="1"/>
        <end position="31"/>
    </location>
</feature>
<proteinExistence type="inferred from homology"/>
<dbReference type="OrthoDB" id="68104at2759"/>
<dbReference type="AlphaFoldDB" id="A0A9P7AY14"/>
<dbReference type="EMBL" id="VNKQ01000006">
    <property type="protein sequence ID" value="KAG0650233.1"/>
    <property type="molecule type" value="Genomic_DNA"/>
</dbReference>
<dbReference type="Gene3D" id="3.30.110.70">
    <property type="entry name" value="Hypothetical protein apc22750. Chain B"/>
    <property type="match status" value="1"/>
</dbReference>
<comment type="similarity">
    <text evidence="1">Belongs to the UPF0145 family.</text>
</comment>
<evidence type="ECO:0000313" key="3">
    <source>
        <dbReference type="EMBL" id="KAG0650233.1"/>
    </source>
</evidence>
<dbReference type="Pfam" id="PF01906">
    <property type="entry name" value="YbjQ_1"/>
    <property type="match status" value="1"/>
</dbReference>
<feature type="compositionally biased region" description="Low complexity" evidence="2">
    <location>
        <begin position="1"/>
        <end position="20"/>
    </location>
</feature>
<name>A0A9P7AY14_9HELO</name>